<dbReference type="EMBL" id="CAKMRJ010003334">
    <property type="protein sequence ID" value="CAH1433418.1"/>
    <property type="molecule type" value="Genomic_DNA"/>
</dbReference>
<comment type="caution">
    <text evidence="1">The sequence shown here is derived from an EMBL/GenBank/DDBJ whole genome shotgun (WGS) entry which is preliminary data.</text>
</comment>
<dbReference type="AlphaFoldDB" id="A0AAU9MZA9"/>
<organism evidence="1 2">
    <name type="scientific">Lactuca virosa</name>
    <dbReference type="NCBI Taxonomy" id="75947"/>
    <lineage>
        <taxon>Eukaryota</taxon>
        <taxon>Viridiplantae</taxon>
        <taxon>Streptophyta</taxon>
        <taxon>Embryophyta</taxon>
        <taxon>Tracheophyta</taxon>
        <taxon>Spermatophyta</taxon>
        <taxon>Magnoliopsida</taxon>
        <taxon>eudicotyledons</taxon>
        <taxon>Gunneridae</taxon>
        <taxon>Pentapetalae</taxon>
        <taxon>asterids</taxon>
        <taxon>campanulids</taxon>
        <taxon>Asterales</taxon>
        <taxon>Asteraceae</taxon>
        <taxon>Cichorioideae</taxon>
        <taxon>Cichorieae</taxon>
        <taxon>Lactucinae</taxon>
        <taxon>Lactuca</taxon>
    </lineage>
</organism>
<name>A0AAU9MZA9_9ASTR</name>
<gene>
    <name evidence="1" type="ORF">LVIROSA_LOCUS20008</name>
</gene>
<keyword evidence="2" id="KW-1185">Reference proteome</keyword>
<proteinExistence type="predicted"/>
<sequence>MLEVVVPDKDLDPTNVLPAWPLRLPGFESDAFSIGQLFRGSLLPRYCSTLFLGTPLCMPYSLSDHPPHVDVEDCASYLLFQEEFDEACRFIARVETIISTVLGVELKFYDELLTLRDCYLSTKVNL</sequence>
<reference evidence="1 2" key="1">
    <citation type="submission" date="2022-01" db="EMBL/GenBank/DDBJ databases">
        <authorList>
            <person name="Xiong W."/>
            <person name="Schranz E."/>
        </authorList>
    </citation>
    <scope>NUCLEOTIDE SEQUENCE [LARGE SCALE GENOMIC DNA]</scope>
</reference>
<dbReference type="Proteomes" id="UP001157418">
    <property type="component" value="Unassembled WGS sequence"/>
</dbReference>
<evidence type="ECO:0000313" key="2">
    <source>
        <dbReference type="Proteomes" id="UP001157418"/>
    </source>
</evidence>
<evidence type="ECO:0000313" key="1">
    <source>
        <dbReference type="EMBL" id="CAH1433418.1"/>
    </source>
</evidence>
<protein>
    <submittedName>
        <fullName evidence="1">Uncharacterized protein</fullName>
    </submittedName>
</protein>
<accession>A0AAU9MZA9</accession>